<dbReference type="InterPro" id="IPR053220">
    <property type="entry name" value="Nematode_rcpt-like_serp_H"/>
</dbReference>
<evidence type="ECO:0000313" key="2">
    <source>
        <dbReference type="EMBL" id="CCD66318.1"/>
    </source>
</evidence>
<reference evidence="2 3" key="1">
    <citation type="journal article" date="1998" name="Science">
        <title>Genome sequence of the nematode C. elegans: a platform for investigating biology.</title>
        <authorList>
            <consortium name="The C. elegans sequencing consortium"/>
            <person name="Sulson J.E."/>
            <person name="Waterston R."/>
        </authorList>
    </citation>
    <scope>NUCLEOTIDE SEQUENCE [LARGE SCALE GENOMIC DNA]</scope>
    <source>
        <strain evidence="2 3">Bristol N2</strain>
    </source>
</reference>
<keyword evidence="1" id="KW-1133">Transmembrane helix</keyword>
<keyword evidence="1" id="KW-0812">Transmembrane</keyword>
<dbReference type="PANTHER" id="PTHR22941">
    <property type="entry name" value="SERPENTINE RECEPTOR"/>
    <property type="match status" value="1"/>
</dbReference>
<keyword evidence="2" id="KW-0675">Receptor</keyword>
<dbReference type="eggNOG" id="ENOG502QYQ5">
    <property type="taxonomic scope" value="Eukaryota"/>
</dbReference>
<evidence type="ECO:0000313" key="4">
    <source>
        <dbReference type="WormBase" id="F37B4.6"/>
    </source>
</evidence>
<dbReference type="SUPFAM" id="SSF81321">
    <property type="entry name" value="Family A G protein-coupled receptor-like"/>
    <property type="match status" value="1"/>
</dbReference>
<dbReference type="InParanoid" id="O45164"/>
<feature type="transmembrane region" description="Helical" evidence="1">
    <location>
        <begin position="140"/>
        <end position="157"/>
    </location>
</feature>
<evidence type="ECO:0000256" key="1">
    <source>
        <dbReference type="SAM" id="Phobius"/>
    </source>
</evidence>
<dbReference type="PhylomeDB" id="O45164"/>
<dbReference type="WormBase" id="F37B4.6">
    <property type="protein sequence ID" value="CE24958"/>
    <property type="gene ID" value="WBGene00005448"/>
    <property type="gene designation" value="srh-241"/>
</dbReference>
<sequence length="335" mass="38411">MQNCISGAGIPDTRYLSSPNFISFTLHCLTFLEIPVLSYGAYCILYKTPSRMKSVKLLMLNLHFWSCLSDLVISFVGLPYILLPAPAGYGLGLLDSPQILVYLMVTFIAALTASVLAIYENRFYTLFAQNSWWKKVRKPFLFSIYTLVPLIFLPPYFDLPEQESARQLVLSKIPCQPPFDFKHREIYVLALDYDVPVYCIAFGTLVLGVSITVFGWLIFHMLWFGTLSSSNSIRTLNMQRRFAISLTIQSTFMISVVLTPVLTILWIIFKWYHNQMLNNFIFITLSLHGVGSTIVMICVHRPYREFTFSKLCYFSKKWRASVIEKRSGGTLNVVL</sequence>
<dbReference type="OMA" id="LWIMATH"/>
<protein>
    <submittedName>
        <fullName evidence="2">Serpentine Receptor, class H</fullName>
    </submittedName>
</protein>
<feature type="transmembrane region" description="Helical" evidence="1">
    <location>
        <begin position="99"/>
        <end position="119"/>
    </location>
</feature>
<keyword evidence="3" id="KW-1185">Reference proteome</keyword>
<organism evidence="2 3">
    <name type="scientific">Caenorhabditis elegans</name>
    <dbReference type="NCBI Taxonomy" id="6239"/>
    <lineage>
        <taxon>Eukaryota</taxon>
        <taxon>Metazoa</taxon>
        <taxon>Ecdysozoa</taxon>
        <taxon>Nematoda</taxon>
        <taxon>Chromadorea</taxon>
        <taxon>Rhabditida</taxon>
        <taxon>Rhabditina</taxon>
        <taxon>Rhabditomorpha</taxon>
        <taxon>Rhabditoidea</taxon>
        <taxon>Rhabditidae</taxon>
        <taxon>Peloderinae</taxon>
        <taxon>Caenorhabditis</taxon>
    </lineage>
</organism>
<name>O45164_CAEEL</name>
<dbReference type="PANTHER" id="PTHR22941:SF20">
    <property type="entry name" value="SERPENTINE RECEPTOR, CLASS H"/>
    <property type="match status" value="1"/>
</dbReference>
<evidence type="ECO:0000313" key="3">
    <source>
        <dbReference type="Proteomes" id="UP000001940"/>
    </source>
</evidence>
<dbReference type="AlphaFoldDB" id="O45164"/>
<dbReference type="InterPro" id="IPR019422">
    <property type="entry name" value="7TM_GPCR_serpentine_rcpt_Srh"/>
</dbReference>
<gene>
    <name evidence="2 4" type="primary">srh-241</name>
    <name evidence="2" type="ORF">CELE_F37B4.6</name>
    <name evidence="4" type="ORF">F37B4.6</name>
</gene>
<dbReference type="OrthoDB" id="5843072at2759"/>
<dbReference type="Proteomes" id="UP000001940">
    <property type="component" value="Chromosome V"/>
</dbReference>
<dbReference type="STRING" id="6239.F37B4.6.1"/>
<dbReference type="UCSC" id="F37B4.6">
    <property type="organism name" value="c. elegans"/>
</dbReference>
<dbReference type="GeneID" id="191890"/>
<dbReference type="PaxDb" id="6239-F37B4.6"/>
<feature type="transmembrane region" description="Helical" evidence="1">
    <location>
        <begin position="280"/>
        <end position="299"/>
    </location>
</feature>
<dbReference type="AGR" id="WB:WBGene00005448"/>
<dbReference type="HOGENOM" id="CLU_042960_1_1_1"/>
<dbReference type="KEGG" id="cel:CELE_F37B4.6"/>
<accession>O45164</accession>
<feature type="transmembrane region" description="Helical" evidence="1">
    <location>
        <begin position="57"/>
        <end position="79"/>
    </location>
</feature>
<keyword evidence="1" id="KW-0472">Membrane</keyword>
<dbReference type="CTD" id="191890"/>
<feature type="transmembrane region" description="Helical" evidence="1">
    <location>
        <begin position="21"/>
        <end position="45"/>
    </location>
</feature>
<proteinExistence type="predicted"/>
<dbReference type="RefSeq" id="NP_503778.1">
    <property type="nucleotide sequence ID" value="NM_071377.1"/>
</dbReference>
<feature type="transmembrane region" description="Helical" evidence="1">
    <location>
        <begin position="195"/>
        <end position="222"/>
    </location>
</feature>
<feature type="transmembrane region" description="Helical" evidence="1">
    <location>
        <begin position="242"/>
        <end position="268"/>
    </location>
</feature>
<dbReference type="Pfam" id="PF10318">
    <property type="entry name" value="7TM_GPCR_Srh"/>
    <property type="match status" value="1"/>
</dbReference>
<dbReference type="EMBL" id="BX284605">
    <property type="protein sequence ID" value="CCD66318.1"/>
    <property type="molecule type" value="Genomic_DNA"/>
</dbReference>